<protein>
    <recommendedName>
        <fullName evidence="4">Transporter</fullName>
    </recommendedName>
</protein>
<reference evidence="3" key="1">
    <citation type="submission" date="2016-10" db="EMBL/GenBank/DDBJ databases">
        <authorList>
            <person name="Varghese N."/>
            <person name="Submissions S."/>
        </authorList>
    </citation>
    <scope>NUCLEOTIDE SEQUENCE [LARGE SCALE GENOMIC DNA]</scope>
    <source>
        <strain evidence="3">Gh-67</strain>
    </source>
</reference>
<gene>
    <name evidence="2" type="ORF">SAMN05192573_101370</name>
</gene>
<sequence>MKKLVLKFIGVTTVILFTTFAKVNAQGCVAIRSTGGLCTMDEHPDSVSNNGSWLLNSNNRYFRSYKHFVGTKEQKQRIQQGTNVINHSYTQDLTLTRIFNNRWSFAVDLPIVDNSRSSLYEHGGKERLETHSFGLGDVRLTAYAWLLNPVKARRGNIQVGLGIKLPTGNYNYQDYFYHTAANDGKTLGPVDQSIQLGDGGTGITTEINTYYNFTHRFGLYGGFYYLISPREQNGVSSARGGAPSAKAVANGSDVMSVPDQVMIRGGASYGVSKFDFSAGVRYECLPVHDLVGGSNGFRRPGYIISAEPGVTYRVKSFSIYAFVPVALKRDRTQSVPDKITTNLTGTYTQGDAAFADYAINVGITFRIK</sequence>
<name>A0A1G7NW22_9SPHI</name>
<evidence type="ECO:0000313" key="2">
    <source>
        <dbReference type="EMBL" id="SDF78204.1"/>
    </source>
</evidence>
<evidence type="ECO:0000256" key="1">
    <source>
        <dbReference type="SAM" id="SignalP"/>
    </source>
</evidence>
<evidence type="ECO:0000313" key="3">
    <source>
        <dbReference type="Proteomes" id="UP000199705"/>
    </source>
</evidence>
<organism evidence="2 3">
    <name type="scientific">Mucilaginibacter gossypii</name>
    <dbReference type="NCBI Taxonomy" id="551996"/>
    <lineage>
        <taxon>Bacteria</taxon>
        <taxon>Pseudomonadati</taxon>
        <taxon>Bacteroidota</taxon>
        <taxon>Sphingobacteriia</taxon>
        <taxon>Sphingobacteriales</taxon>
        <taxon>Sphingobacteriaceae</taxon>
        <taxon>Mucilaginibacter</taxon>
    </lineage>
</organism>
<evidence type="ECO:0008006" key="4">
    <source>
        <dbReference type="Google" id="ProtNLM"/>
    </source>
</evidence>
<keyword evidence="3" id="KW-1185">Reference proteome</keyword>
<feature type="signal peptide" evidence="1">
    <location>
        <begin position="1"/>
        <end position="25"/>
    </location>
</feature>
<dbReference type="EMBL" id="FNCG01000001">
    <property type="protein sequence ID" value="SDF78204.1"/>
    <property type="molecule type" value="Genomic_DNA"/>
</dbReference>
<keyword evidence="1" id="KW-0732">Signal</keyword>
<dbReference type="AlphaFoldDB" id="A0A1G7NW22"/>
<dbReference type="Proteomes" id="UP000199705">
    <property type="component" value="Unassembled WGS sequence"/>
</dbReference>
<proteinExistence type="predicted"/>
<feature type="chain" id="PRO_5011574543" description="Transporter" evidence="1">
    <location>
        <begin position="26"/>
        <end position="368"/>
    </location>
</feature>
<dbReference type="RefSeq" id="WP_091162606.1">
    <property type="nucleotide sequence ID" value="NZ_FNCG01000001.1"/>
</dbReference>
<accession>A0A1G7NW22</accession>
<dbReference type="STRING" id="551996.SAMN05192573_101370"/>